<name>A0ABT4VCQ9_9HELI</name>
<keyword evidence="3" id="KW-1185">Reference proteome</keyword>
<organism evidence="2 3">
    <name type="scientific">Helicobacter ibis</name>
    <dbReference type="NCBI Taxonomy" id="2962633"/>
    <lineage>
        <taxon>Bacteria</taxon>
        <taxon>Pseudomonadati</taxon>
        <taxon>Campylobacterota</taxon>
        <taxon>Epsilonproteobacteria</taxon>
        <taxon>Campylobacterales</taxon>
        <taxon>Helicobacteraceae</taxon>
        <taxon>Helicobacter</taxon>
    </lineage>
</organism>
<protein>
    <submittedName>
        <fullName evidence="2">Uncharacterized protein</fullName>
    </submittedName>
</protein>
<proteinExistence type="predicted"/>
<evidence type="ECO:0000256" key="1">
    <source>
        <dbReference type="SAM" id="Phobius"/>
    </source>
</evidence>
<sequence>MKFIYFLNVVILVFVFFIFNRFDSYDDKFKTLISEGRINKNVEIFMRAEWSELDNIRFDVFNIESSLHAQDNVLKNLERYHSFTNTIRRNLEKRGIVEISEFNNAFLNAHFASLDAILKDGWYNYYEQYDLTRSKAENIAQVILVREEMLSKLEDYTKRLEKYKENTVLQKALELQIHYRWSLVYLAKHRNNFDYDEYEKFFKNFYGIE</sequence>
<comment type="caution">
    <text evidence="2">The sequence shown here is derived from an EMBL/GenBank/DDBJ whole genome shotgun (WGS) entry which is preliminary data.</text>
</comment>
<feature type="transmembrane region" description="Helical" evidence="1">
    <location>
        <begin position="6"/>
        <end position="22"/>
    </location>
</feature>
<gene>
    <name evidence="2" type="ORF">PF021_02250</name>
</gene>
<keyword evidence="1" id="KW-1133">Transmembrane helix</keyword>
<evidence type="ECO:0000313" key="2">
    <source>
        <dbReference type="EMBL" id="MDA3968492.1"/>
    </source>
</evidence>
<dbReference type="Proteomes" id="UP001210261">
    <property type="component" value="Unassembled WGS sequence"/>
</dbReference>
<accession>A0ABT4VCQ9</accession>
<keyword evidence="1" id="KW-0812">Transmembrane</keyword>
<reference evidence="2 3" key="1">
    <citation type="submission" date="2023-01" db="EMBL/GenBank/DDBJ databases">
        <title>Description of Helicobacter ibis sp. nov. isolated from faecal droppings of black-faced ibis (Theristicus melanopis).</title>
        <authorList>
            <person name="Lopez-Cantillo M."/>
            <person name="Vidal-Veuthey B."/>
            <person name="Mella A."/>
            <person name="De La Haba R."/>
            <person name="Collado L."/>
        </authorList>
    </citation>
    <scope>NUCLEOTIDE SEQUENCE [LARGE SCALE GENOMIC DNA]</scope>
    <source>
        <strain evidence="2 3">A82</strain>
    </source>
</reference>
<dbReference type="EMBL" id="JAQHXR010000001">
    <property type="protein sequence ID" value="MDA3968492.1"/>
    <property type="molecule type" value="Genomic_DNA"/>
</dbReference>
<keyword evidence="1" id="KW-0472">Membrane</keyword>
<evidence type="ECO:0000313" key="3">
    <source>
        <dbReference type="Proteomes" id="UP001210261"/>
    </source>
</evidence>
<dbReference type="RefSeq" id="WP_271020779.1">
    <property type="nucleotide sequence ID" value="NZ_JAQHXR010000001.1"/>
</dbReference>